<accession>A0ABU0NY68</accession>
<protein>
    <submittedName>
        <fullName evidence="2">Uncharacterized protein</fullName>
    </submittedName>
</protein>
<comment type="caution">
    <text evidence="2">The sequence shown here is derived from an EMBL/GenBank/DDBJ whole genome shotgun (WGS) entry which is preliminary data.</text>
</comment>
<gene>
    <name evidence="2" type="ORF">QF030_006283</name>
</gene>
<dbReference type="Pfam" id="PF04672">
    <property type="entry name" value="Methyltransf_19"/>
    <property type="match status" value="1"/>
</dbReference>
<dbReference type="Gene3D" id="3.40.50.150">
    <property type="entry name" value="Vaccinia Virus protein VP39"/>
    <property type="match status" value="1"/>
</dbReference>
<evidence type="ECO:0000313" key="2">
    <source>
        <dbReference type="EMBL" id="MDQ0584105.1"/>
    </source>
</evidence>
<dbReference type="Proteomes" id="UP001230654">
    <property type="component" value="Unassembled WGS sequence"/>
</dbReference>
<proteinExistence type="predicted"/>
<feature type="compositionally biased region" description="Polar residues" evidence="1">
    <location>
        <begin position="61"/>
        <end position="71"/>
    </location>
</feature>
<keyword evidence="3" id="KW-1185">Reference proteome</keyword>
<dbReference type="RefSeq" id="WP_307165947.1">
    <property type="nucleotide sequence ID" value="NZ_JAUSWV010000002.1"/>
</dbReference>
<organism evidence="2 3">
    <name type="scientific">Streptomyces rishiriensis</name>
    <dbReference type="NCBI Taxonomy" id="68264"/>
    <lineage>
        <taxon>Bacteria</taxon>
        <taxon>Bacillati</taxon>
        <taxon>Actinomycetota</taxon>
        <taxon>Actinomycetes</taxon>
        <taxon>Kitasatosporales</taxon>
        <taxon>Streptomycetaceae</taxon>
        <taxon>Streptomyces</taxon>
    </lineage>
</organism>
<sequence>MPDAGARPAKAATFFTGLDLVVPEIVRVRHWRPDGTAAESPRRRPHREVRSGGPSAPNRASLLTISQITCG</sequence>
<evidence type="ECO:0000256" key="1">
    <source>
        <dbReference type="SAM" id="MobiDB-lite"/>
    </source>
</evidence>
<evidence type="ECO:0000313" key="3">
    <source>
        <dbReference type="Proteomes" id="UP001230654"/>
    </source>
</evidence>
<name>A0ABU0NY68_STRRH</name>
<dbReference type="InterPro" id="IPR029063">
    <property type="entry name" value="SAM-dependent_MTases_sf"/>
</dbReference>
<dbReference type="InterPro" id="IPR006764">
    <property type="entry name" value="SAM_dep_MeTrfase_SAV2177_type"/>
</dbReference>
<dbReference type="EMBL" id="JAUSWV010000002">
    <property type="protein sequence ID" value="MDQ0584105.1"/>
    <property type="molecule type" value="Genomic_DNA"/>
</dbReference>
<feature type="region of interest" description="Disordered" evidence="1">
    <location>
        <begin position="33"/>
        <end position="71"/>
    </location>
</feature>
<reference evidence="2 3" key="1">
    <citation type="submission" date="2023-07" db="EMBL/GenBank/DDBJ databases">
        <title>Comparative genomics of wheat-associated soil bacteria to identify genetic determinants of phenazine resistance.</title>
        <authorList>
            <person name="Mouncey N."/>
        </authorList>
    </citation>
    <scope>NUCLEOTIDE SEQUENCE [LARGE SCALE GENOMIC DNA]</scope>
    <source>
        <strain evidence="2 3">B2I6</strain>
    </source>
</reference>